<organism evidence="2 3">
    <name type="scientific">Niabella drilacis (strain DSM 25811 / CCM 8410 / CCUG 62505 / LMG 26954 / E90)</name>
    <dbReference type="NCBI Taxonomy" id="1285928"/>
    <lineage>
        <taxon>Bacteria</taxon>
        <taxon>Pseudomonadati</taxon>
        <taxon>Bacteroidota</taxon>
        <taxon>Chitinophagia</taxon>
        <taxon>Chitinophagales</taxon>
        <taxon>Chitinophagaceae</taxon>
        <taxon>Niabella</taxon>
    </lineage>
</organism>
<evidence type="ECO:0000256" key="1">
    <source>
        <dbReference type="SAM" id="SignalP"/>
    </source>
</evidence>
<feature type="signal peptide" evidence="1">
    <location>
        <begin position="1"/>
        <end position="20"/>
    </location>
</feature>
<name>A0A1G6YMK5_NIADE</name>
<dbReference type="EMBL" id="FMZO01000016">
    <property type="protein sequence ID" value="SDD90897.1"/>
    <property type="molecule type" value="Genomic_DNA"/>
</dbReference>
<dbReference type="AlphaFoldDB" id="A0A1G6YMK5"/>
<dbReference type="Proteomes" id="UP000198757">
    <property type="component" value="Unassembled WGS sequence"/>
</dbReference>
<keyword evidence="1" id="KW-0732">Signal</keyword>
<feature type="chain" id="PRO_5011460688" description="DUF4998 domain-containing protein" evidence="1">
    <location>
        <begin position="21"/>
        <end position="227"/>
    </location>
</feature>
<dbReference type="OrthoDB" id="1043438at2"/>
<protein>
    <recommendedName>
        <fullName evidence="4">DUF4998 domain-containing protein</fullName>
    </recommendedName>
</protein>
<proteinExistence type="predicted"/>
<dbReference type="STRING" id="1285928.SAMN04487894_11613"/>
<dbReference type="Pfam" id="PF16389">
    <property type="entry name" value="DUF4998"/>
    <property type="match status" value="1"/>
</dbReference>
<evidence type="ECO:0008006" key="4">
    <source>
        <dbReference type="Google" id="ProtNLM"/>
    </source>
</evidence>
<gene>
    <name evidence="2" type="ORF">SAMN04487894_11613</name>
</gene>
<dbReference type="PROSITE" id="PS51257">
    <property type="entry name" value="PROKAR_LIPOPROTEIN"/>
    <property type="match status" value="1"/>
</dbReference>
<evidence type="ECO:0000313" key="2">
    <source>
        <dbReference type="EMBL" id="SDD90897.1"/>
    </source>
</evidence>
<evidence type="ECO:0000313" key="3">
    <source>
        <dbReference type="Proteomes" id="UP000198757"/>
    </source>
</evidence>
<sequence>MFKLKYFHFLLLLSLFLVVACEKMDDTYRHFVVPDGLTYVGKADPVFLNPGRKRIKLSWLRGTDQKTTMARIYWNSKTDSVDVPVTKGNPKDTVSVIIGNLEEGSYVFQIYTFDNNHNSSIRVDALGASYGSLYEGSLVNRIITGIKKGGDTAIVTMLSVDTTAMVTRFRYSDQSGAIVDTLVDSETLTVRLPNMNKDTLFDYITLYKPISTCLDTFYSPLRNYPAR</sequence>
<reference evidence="3" key="1">
    <citation type="submission" date="2016-10" db="EMBL/GenBank/DDBJ databases">
        <authorList>
            <person name="Varghese N."/>
            <person name="Submissions S."/>
        </authorList>
    </citation>
    <scope>NUCLEOTIDE SEQUENCE [LARGE SCALE GENOMIC DNA]</scope>
    <source>
        <strain evidence="3">DSM 25811 / CCM 8410 / LMG 26954 / E90</strain>
    </source>
</reference>
<keyword evidence="3" id="KW-1185">Reference proteome</keyword>
<accession>A0A1G6YMK5</accession>
<dbReference type="RefSeq" id="WP_090392213.1">
    <property type="nucleotide sequence ID" value="NZ_FMZO01000016.1"/>
</dbReference>